<dbReference type="AlphaFoldDB" id="A0A5C3N0B0"/>
<evidence type="ECO:0000313" key="3">
    <source>
        <dbReference type="EMBL" id="TFK50603.1"/>
    </source>
</evidence>
<dbReference type="STRING" id="5364.A0A5C3N0B0"/>
<feature type="region of interest" description="Disordered" evidence="1">
    <location>
        <begin position="554"/>
        <end position="583"/>
    </location>
</feature>
<dbReference type="InterPro" id="IPR001810">
    <property type="entry name" value="F-box_dom"/>
</dbReference>
<sequence length="583" mass="65254">MAVSPFDADDVVLAARRELEQQIIVHEMSLIQIRIRLNTLVLIARLPPEVLAEIFAAYICAHGQPEVPIRLSSGPHQPYAWLVITHVCHHWRTVALGTPSLWTEVYLTQPECVQMMLTRSKQVPLSILLPRNPLRQNHRLTLEHALAQLHRIRRLDLSVSFADLEKLDSARLGDPIQLRELVLARLFHMNEKPSGTLLLPIISRLATARLQSLLIYNLPLIAFRELLMPTLTSLSLSNCSPSIDVMCILKVLQTMPKLRLLHLTSVLASSGLLSRDARYTADLPHLEHVTVSDMPPQCAALLSNLCLSSNAAVTLTLDHYIMLEPSSFSSVLSPIASAIDSTMSSTPLQVLSILQGVYSRIELEGWTRDAPQDSEQKPDRKFVVRISTKASFEGAVETFLNGLHLADVKYLKVQSSIITWRELMCFVNLTRLSVIGVKGLTDRIIGLPRALEVVGGGYTLSTMKSEASAYDPKSIMCPHLESLRLENVKFAASPTRIIPDDFLPVLLRALQSRAACGIKLKHLDIARAENFTASTVQQLKGSVEKLHWDEIENVQMPRFREEDTEDEVEMEYDDDDGDSDYQP</sequence>
<accession>A0A5C3N0B0</accession>
<dbReference type="Pfam" id="PF12937">
    <property type="entry name" value="F-box-like"/>
    <property type="match status" value="1"/>
</dbReference>
<protein>
    <recommendedName>
        <fullName evidence="2">F-box domain-containing protein</fullName>
    </recommendedName>
</protein>
<evidence type="ECO:0000313" key="4">
    <source>
        <dbReference type="Proteomes" id="UP000305948"/>
    </source>
</evidence>
<evidence type="ECO:0000259" key="2">
    <source>
        <dbReference type="Pfam" id="PF12937"/>
    </source>
</evidence>
<dbReference type="OrthoDB" id="2884925at2759"/>
<evidence type="ECO:0000256" key="1">
    <source>
        <dbReference type="SAM" id="MobiDB-lite"/>
    </source>
</evidence>
<feature type="compositionally biased region" description="Acidic residues" evidence="1">
    <location>
        <begin position="562"/>
        <end position="583"/>
    </location>
</feature>
<gene>
    <name evidence="3" type="ORF">OE88DRAFT_1661108</name>
</gene>
<dbReference type="EMBL" id="ML213513">
    <property type="protein sequence ID" value="TFK50603.1"/>
    <property type="molecule type" value="Genomic_DNA"/>
</dbReference>
<dbReference type="Gene3D" id="1.20.1280.50">
    <property type="match status" value="1"/>
</dbReference>
<feature type="domain" description="F-box" evidence="2">
    <location>
        <begin position="43"/>
        <end position="107"/>
    </location>
</feature>
<organism evidence="3 4">
    <name type="scientific">Heliocybe sulcata</name>
    <dbReference type="NCBI Taxonomy" id="5364"/>
    <lineage>
        <taxon>Eukaryota</taxon>
        <taxon>Fungi</taxon>
        <taxon>Dikarya</taxon>
        <taxon>Basidiomycota</taxon>
        <taxon>Agaricomycotina</taxon>
        <taxon>Agaricomycetes</taxon>
        <taxon>Gloeophyllales</taxon>
        <taxon>Gloeophyllaceae</taxon>
        <taxon>Heliocybe</taxon>
    </lineage>
</organism>
<dbReference type="InterPro" id="IPR032675">
    <property type="entry name" value="LRR_dom_sf"/>
</dbReference>
<proteinExistence type="predicted"/>
<keyword evidence="4" id="KW-1185">Reference proteome</keyword>
<reference evidence="3 4" key="1">
    <citation type="journal article" date="2019" name="Nat. Ecol. Evol.">
        <title>Megaphylogeny resolves global patterns of mushroom evolution.</title>
        <authorList>
            <person name="Varga T."/>
            <person name="Krizsan K."/>
            <person name="Foldi C."/>
            <person name="Dima B."/>
            <person name="Sanchez-Garcia M."/>
            <person name="Sanchez-Ramirez S."/>
            <person name="Szollosi G.J."/>
            <person name="Szarkandi J.G."/>
            <person name="Papp V."/>
            <person name="Albert L."/>
            <person name="Andreopoulos W."/>
            <person name="Angelini C."/>
            <person name="Antonin V."/>
            <person name="Barry K.W."/>
            <person name="Bougher N.L."/>
            <person name="Buchanan P."/>
            <person name="Buyck B."/>
            <person name="Bense V."/>
            <person name="Catcheside P."/>
            <person name="Chovatia M."/>
            <person name="Cooper J."/>
            <person name="Damon W."/>
            <person name="Desjardin D."/>
            <person name="Finy P."/>
            <person name="Geml J."/>
            <person name="Haridas S."/>
            <person name="Hughes K."/>
            <person name="Justo A."/>
            <person name="Karasinski D."/>
            <person name="Kautmanova I."/>
            <person name="Kiss B."/>
            <person name="Kocsube S."/>
            <person name="Kotiranta H."/>
            <person name="LaButti K.M."/>
            <person name="Lechner B.E."/>
            <person name="Liimatainen K."/>
            <person name="Lipzen A."/>
            <person name="Lukacs Z."/>
            <person name="Mihaltcheva S."/>
            <person name="Morgado L.N."/>
            <person name="Niskanen T."/>
            <person name="Noordeloos M.E."/>
            <person name="Ohm R.A."/>
            <person name="Ortiz-Santana B."/>
            <person name="Ovrebo C."/>
            <person name="Racz N."/>
            <person name="Riley R."/>
            <person name="Savchenko A."/>
            <person name="Shiryaev A."/>
            <person name="Soop K."/>
            <person name="Spirin V."/>
            <person name="Szebenyi C."/>
            <person name="Tomsovsky M."/>
            <person name="Tulloss R.E."/>
            <person name="Uehling J."/>
            <person name="Grigoriev I.V."/>
            <person name="Vagvolgyi C."/>
            <person name="Papp T."/>
            <person name="Martin F.M."/>
            <person name="Miettinen O."/>
            <person name="Hibbett D.S."/>
            <person name="Nagy L.G."/>
        </authorList>
    </citation>
    <scope>NUCLEOTIDE SEQUENCE [LARGE SCALE GENOMIC DNA]</scope>
    <source>
        <strain evidence="3 4">OMC1185</strain>
    </source>
</reference>
<dbReference type="Proteomes" id="UP000305948">
    <property type="component" value="Unassembled WGS sequence"/>
</dbReference>
<dbReference type="Gene3D" id="3.80.10.10">
    <property type="entry name" value="Ribonuclease Inhibitor"/>
    <property type="match status" value="1"/>
</dbReference>
<dbReference type="SUPFAM" id="SSF52047">
    <property type="entry name" value="RNI-like"/>
    <property type="match status" value="1"/>
</dbReference>
<name>A0A5C3N0B0_9AGAM</name>